<gene>
    <name evidence="1" type="ORF">ACFFVF_03165</name>
</gene>
<reference evidence="1 2" key="1">
    <citation type="submission" date="2024-09" db="EMBL/GenBank/DDBJ databases">
        <authorList>
            <person name="Sun Q."/>
            <person name="Mori K."/>
        </authorList>
    </citation>
    <scope>NUCLEOTIDE SEQUENCE [LARGE SCALE GENOMIC DNA]</scope>
    <source>
        <strain evidence="1 2">CECT 7955</strain>
    </source>
</reference>
<evidence type="ECO:0008006" key="3">
    <source>
        <dbReference type="Google" id="ProtNLM"/>
    </source>
</evidence>
<evidence type="ECO:0000313" key="2">
    <source>
        <dbReference type="Proteomes" id="UP001589607"/>
    </source>
</evidence>
<dbReference type="EMBL" id="JBHMEY010000007">
    <property type="protein sequence ID" value="MFB9095504.1"/>
    <property type="molecule type" value="Genomic_DNA"/>
</dbReference>
<dbReference type="RefSeq" id="WP_236454027.1">
    <property type="nucleotide sequence ID" value="NZ_CBCSGE010000020.1"/>
</dbReference>
<name>A0ABV5GJG5_9FLAO</name>
<keyword evidence="2" id="KW-1185">Reference proteome</keyword>
<comment type="caution">
    <text evidence="1">The sequence shown here is derived from an EMBL/GenBank/DDBJ whole genome shotgun (WGS) entry which is preliminary data.</text>
</comment>
<organism evidence="1 2">
    <name type="scientific">Flavobacterium jumunjinense</name>
    <dbReference type="NCBI Taxonomy" id="998845"/>
    <lineage>
        <taxon>Bacteria</taxon>
        <taxon>Pseudomonadati</taxon>
        <taxon>Bacteroidota</taxon>
        <taxon>Flavobacteriia</taxon>
        <taxon>Flavobacteriales</taxon>
        <taxon>Flavobacteriaceae</taxon>
        <taxon>Flavobacterium</taxon>
    </lineage>
</organism>
<dbReference type="Proteomes" id="UP001589607">
    <property type="component" value="Unassembled WGS sequence"/>
</dbReference>
<evidence type="ECO:0000313" key="1">
    <source>
        <dbReference type="EMBL" id="MFB9095504.1"/>
    </source>
</evidence>
<accession>A0ABV5GJG5</accession>
<sequence>MYNFLKLNGTKTFLLLASILLSSFINYDSSIINESYFEGQITYDIEYTSYSEKFQSEKIKEFVGSKMILTFKDGNYKKEYFSPSGTLLQKRILNLKDRKSYLKTSDTDTIFWVDITKNDSKTTFEVLNDTIILKHPCTVIKTKTIVSGKNFKEKSIEVEGLFSYAKDLPINPIWYNEYMESDFKEISKFGKGIAILTINKGMFWEQRIIATAIEKRKVKKTELDINLKNVPLKEL</sequence>
<protein>
    <recommendedName>
        <fullName evidence="3">GLPGLI family protein</fullName>
    </recommendedName>
</protein>
<proteinExistence type="predicted"/>